<comment type="caution">
    <text evidence="2">The sequence shown here is derived from an EMBL/GenBank/DDBJ whole genome shotgun (WGS) entry which is preliminary data.</text>
</comment>
<evidence type="ECO:0000313" key="3">
    <source>
        <dbReference type="Proteomes" id="UP001240984"/>
    </source>
</evidence>
<reference evidence="2 3" key="1">
    <citation type="submission" date="2023-07" db="EMBL/GenBank/DDBJ databases">
        <title>Sequencing the genomes of 1000 actinobacteria strains.</title>
        <authorList>
            <person name="Klenk H.-P."/>
        </authorList>
    </citation>
    <scope>NUCLEOTIDE SEQUENCE [LARGE SCALE GENOMIC DNA]</scope>
    <source>
        <strain evidence="2 3">DSM 44710</strain>
    </source>
</reference>
<feature type="compositionally biased region" description="Basic and acidic residues" evidence="1">
    <location>
        <begin position="141"/>
        <end position="153"/>
    </location>
</feature>
<feature type="region of interest" description="Disordered" evidence="1">
    <location>
        <begin position="235"/>
        <end position="266"/>
    </location>
</feature>
<feature type="region of interest" description="Disordered" evidence="1">
    <location>
        <begin position="56"/>
        <end position="177"/>
    </location>
</feature>
<accession>A0ABT9MSE7</accession>
<feature type="compositionally biased region" description="Pro residues" evidence="1">
    <location>
        <begin position="60"/>
        <end position="80"/>
    </location>
</feature>
<proteinExistence type="predicted"/>
<gene>
    <name evidence="2" type="ORF">J2S43_002876</name>
</gene>
<keyword evidence="3" id="KW-1185">Reference proteome</keyword>
<evidence type="ECO:0000313" key="2">
    <source>
        <dbReference type="EMBL" id="MDP9794364.1"/>
    </source>
</evidence>
<dbReference type="Proteomes" id="UP001240984">
    <property type="component" value="Unassembled WGS sequence"/>
</dbReference>
<organism evidence="2 3">
    <name type="scientific">Catenuloplanes nepalensis</name>
    <dbReference type="NCBI Taxonomy" id="587533"/>
    <lineage>
        <taxon>Bacteria</taxon>
        <taxon>Bacillati</taxon>
        <taxon>Actinomycetota</taxon>
        <taxon>Actinomycetes</taxon>
        <taxon>Micromonosporales</taxon>
        <taxon>Micromonosporaceae</taxon>
        <taxon>Catenuloplanes</taxon>
    </lineage>
</organism>
<sequence>MRDRSASRRYSAAAEEFRRVHRRHRDWGKRRGHIERLRQVRGCSYAEAAAVVDGVRHAMPPQPPPAVPPHVAPPPAPGPPSAQAAPDAPDVRSAGDVPGKPGERRVRDVPGKPGERRVPDVPGTPGLRSARDVPDSSNAPHRPDGPDGRDAPGKPHALSACDPEDVPEPPGVRDTIDARDGTEWLSSRVRLTWRRRCVDRFEPRRLTPIGCSLVRNSEICFYRTNAGCGRAPPSVGRMAGRSRASGATACRPPEDEIVGGRGRPAE</sequence>
<dbReference type="EMBL" id="JAUSRA010000001">
    <property type="protein sequence ID" value="MDP9794364.1"/>
    <property type="molecule type" value="Genomic_DNA"/>
</dbReference>
<feature type="compositionally biased region" description="Basic and acidic residues" evidence="1">
    <location>
        <begin position="101"/>
        <end position="119"/>
    </location>
</feature>
<evidence type="ECO:0000256" key="1">
    <source>
        <dbReference type="SAM" id="MobiDB-lite"/>
    </source>
</evidence>
<protein>
    <submittedName>
        <fullName evidence="2">Uncharacterized protein</fullName>
    </submittedName>
</protein>
<name>A0ABT9MSE7_9ACTN</name>